<gene>
    <name evidence="1" type="ORF">BO99DRAFT_401675</name>
</gene>
<evidence type="ECO:0000313" key="2">
    <source>
        <dbReference type="Proteomes" id="UP000249829"/>
    </source>
</evidence>
<feature type="non-terminal residue" evidence="1">
    <location>
        <position position="58"/>
    </location>
</feature>
<protein>
    <submittedName>
        <fullName evidence="1">Uncharacterized protein</fullName>
    </submittedName>
</protein>
<organism evidence="1 2">
    <name type="scientific">Aspergillus violaceofuscus (strain CBS 115571)</name>
    <dbReference type="NCBI Taxonomy" id="1450538"/>
    <lineage>
        <taxon>Eukaryota</taxon>
        <taxon>Fungi</taxon>
        <taxon>Dikarya</taxon>
        <taxon>Ascomycota</taxon>
        <taxon>Pezizomycotina</taxon>
        <taxon>Eurotiomycetes</taxon>
        <taxon>Eurotiomycetidae</taxon>
        <taxon>Eurotiales</taxon>
        <taxon>Aspergillaceae</taxon>
        <taxon>Aspergillus</taxon>
    </lineage>
</organism>
<sequence>MEQEEASCCKVQPPAPRHPSGWWAILILNPQGWPETVPGTRTSSARPLLIEELMSIQI</sequence>
<evidence type="ECO:0000313" key="1">
    <source>
        <dbReference type="EMBL" id="PYI20774.1"/>
    </source>
</evidence>
<dbReference type="AlphaFoldDB" id="A0A2V5HG30"/>
<name>A0A2V5HG30_ASPV1</name>
<dbReference type="EMBL" id="KZ825123">
    <property type="protein sequence ID" value="PYI20774.1"/>
    <property type="molecule type" value="Genomic_DNA"/>
</dbReference>
<accession>A0A2V5HG30</accession>
<proteinExistence type="predicted"/>
<dbReference type="Proteomes" id="UP000249829">
    <property type="component" value="Unassembled WGS sequence"/>
</dbReference>
<keyword evidence="2" id="KW-1185">Reference proteome</keyword>
<reference evidence="1 2" key="1">
    <citation type="submission" date="2018-02" db="EMBL/GenBank/DDBJ databases">
        <title>The genomes of Aspergillus section Nigri reveals drivers in fungal speciation.</title>
        <authorList>
            <consortium name="DOE Joint Genome Institute"/>
            <person name="Vesth T.C."/>
            <person name="Nybo J."/>
            <person name="Theobald S."/>
            <person name="Brandl J."/>
            <person name="Frisvad J.C."/>
            <person name="Nielsen K.F."/>
            <person name="Lyhne E.K."/>
            <person name="Kogle M.E."/>
            <person name="Kuo A."/>
            <person name="Riley R."/>
            <person name="Clum A."/>
            <person name="Nolan M."/>
            <person name="Lipzen A."/>
            <person name="Salamov A."/>
            <person name="Henrissat B."/>
            <person name="Wiebenga A."/>
            <person name="De vries R.P."/>
            <person name="Grigoriev I.V."/>
            <person name="Mortensen U.H."/>
            <person name="Andersen M.R."/>
            <person name="Baker S.E."/>
        </authorList>
    </citation>
    <scope>NUCLEOTIDE SEQUENCE [LARGE SCALE GENOMIC DNA]</scope>
    <source>
        <strain evidence="1 2">CBS 115571</strain>
    </source>
</reference>